<dbReference type="Proteomes" id="UP000772434">
    <property type="component" value="Unassembled WGS sequence"/>
</dbReference>
<accession>A0A9P5PZ57</accession>
<feature type="region of interest" description="Disordered" evidence="1">
    <location>
        <begin position="463"/>
        <end position="506"/>
    </location>
</feature>
<gene>
    <name evidence="2" type="ORF">BDP27DRAFT_1323253</name>
</gene>
<feature type="region of interest" description="Disordered" evidence="1">
    <location>
        <begin position="295"/>
        <end position="412"/>
    </location>
</feature>
<evidence type="ECO:0000313" key="3">
    <source>
        <dbReference type="Proteomes" id="UP000772434"/>
    </source>
</evidence>
<feature type="region of interest" description="Disordered" evidence="1">
    <location>
        <begin position="248"/>
        <end position="268"/>
    </location>
</feature>
<sequence>MSSSSESEDVVFVRGRINSKDLARHPLKFVQDYAARYDVPQHLPKNKLVSKIFEGRARLIPVLPNHTWTVDQGHIILTDRRDPPAHPHHLAPARADTQTKSRPFSNAFPEVPEDTFSRSPSPVIPAELPPPQRLPLVFPPVGALDAGGTQPLPEDWMQQVLEEYDEDHVVVAGDVESLNQKMNEVSADIVRIMSKINQEREHTQRLIQSVEDVCGKEFIDQIMRDVHATTNFEMNQKLRATGLLFPSTLRPGIEGSGGRIRSKVPSKDKQIFSVEGGSGIPLHQLDDLRLPLKSQDAVPSDTSFNAPGPSVKPRKKKTANESTTAEKIPAPSTSGSNNTVAPLTGAPINDTGLISNSSHLAESSAQGAKGNKRTWASPSPEPGPNYIWLPKPAPVPSTSLPVDPPPPMPQRDSLFGTPSLDGDSPWTFPTQPIASSSSSQPLQAPRETLFGIDSLFGEPLGSTTMSSFSTSGATGSLTTNSGQTTSSSSLLASNFGQPAADTRRPKPLQRDYQRVFINEDGTIEARDYRTPEYLERHAQLERDIAKHKLEYALDCLVETFESRYPVLFVDDEGSEHIVRLPSTRKIL</sequence>
<dbReference type="AlphaFoldDB" id="A0A9P5PZ57"/>
<comment type="caution">
    <text evidence="2">The sequence shown here is derived from an EMBL/GenBank/DDBJ whole genome shotgun (WGS) entry which is preliminary data.</text>
</comment>
<organism evidence="2 3">
    <name type="scientific">Rhodocollybia butyracea</name>
    <dbReference type="NCBI Taxonomy" id="206335"/>
    <lineage>
        <taxon>Eukaryota</taxon>
        <taxon>Fungi</taxon>
        <taxon>Dikarya</taxon>
        <taxon>Basidiomycota</taxon>
        <taxon>Agaricomycotina</taxon>
        <taxon>Agaricomycetes</taxon>
        <taxon>Agaricomycetidae</taxon>
        <taxon>Agaricales</taxon>
        <taxon>Marasmiineae</taxon>
        <taxon>Omphalotaceae</taxon>
        <taxon>Rhodocollybia</taxon>
    </lineage>
</organism>
<feature type="compositionally biased region" description="Polar residues" evidence="1">
    <location>
        <begin position="352"/>
        <end position="366"/>
    </location>
</feature>
<reference evidence="2" key="1">
    <citation type="submission" date="2020-11" db="EMBL/GenBank/DDBJ databases">
        <authorList>
            <consortium name="DOE Joint Genome Institute"/>
            <person name="Ahrendt S."/>
            <person name="Riley R."/>
            <person name="Andreopoulos W."/>
            <person name="Labutti K."/>
            <person name="Pangilinan J."/>
            <person name="Ruiz-Duenas F.J."/>
            <person name="Barrasa J.M."/>
            <person name="Sanchez-Garcia M."/>
            <person name="Camarero S."/>
            <person name="Miyauchi S."/>
            <person name="Serrano A."/>
            <person name="Linde D."/>
            <person name="Babiker R."/>
            <person name="Drula E."/>
            <person name="Ayuso-Fernandez I."/>
            <person name="Pacheco R."/>
            <person name="Padilla G."/>
            <person name="Ferreira P."/>
            <person name="Barriuso J."/>
            <person name="Kellner H."/>
            <person name="Castanera R."/>
            <person name="Alfaro M."/>
            <person name="Ramirez L."/>
            <person name="Pisabarro A.G."/>
            <person name="Kuo A."/>
            <person name="Tritt A."/>
            <person name="Lipzen A."/>
            <person name="He G."/>
            <person name="Yan M."/>
            <person name="Ng V."/>
            <person name="Cullen D."/>
            <person name="Martin F."/>
            <person name="Rosso M.-N."/>
            <person name="Henrissat B."/>
            <person name="Hibbett D."/>
            <person name="Martinez A.T."/>
            <person name="Grigoriev I.V."/>
        </authorList>
    </citation>
    <scope>NUCLEOTIDE SEQUENCE</scope>
    <source>
        <strain evidence="2">AH 40177</strain>
    </source>
</reference>
<name>A0A9P5PZ57_9AGAR</name>
<keyword evidence="3" id="KW-1185">Reference proteome</keyword>
<evidence type="ECO:0000256" key="1">
    <source>
        <dbReference type="SAM" id="MobiDB-lite"/>
    </source>
</evidence>
<dbReference type="EMBL" id="JADNRY010000038">
    <property type="protein sequence ID" value="KAF9070690.1"/>
    <property type="molecule type" value="Genomic_DNA"/>
</dbReference>
<evidence type="ECO:0000313" key="2">
    <source>
        <dbReference type="EMBL" id="KAF9070690.1"/>
    </source>
</evidence>
<dbReference type="OrthoDB" id="2953958at2759"/>
<feature type="compositionally biased region" description="Low complexity" evidence="1">
    <location>
        <begin position="463"/>
        <end position="494"/>
    </location>
</feature>
<feature type="compositionally biased region" description="Polar residues" evidence="1">
    <location>
        <begin position="320"/>
        <end position="341"/>
    </location>
</feature>
<feature type="region of interest" description="Disordered" evidence="1">
    <location>
        <begin position="82"/>
        <end position="102"/>
    </location>
</feature>
<protein>
    <submittedName>
        <fullName evidence="2">Uncharacterized protein</fullName>
    </submittedName>
</protein>
<proteinExistence type="predicted"/>